<reference evidence="4 5" key="2">
    <citation type="submission" date="2014-03" db="EMBL/GenBank/DDBJ databases">
        <authorList>
            <person name="Baltrus D."/>
            <person name="Dougherty K."/>
        </authorList>
    </citation>
    <scope>NUCLEOTIDE SEQUENCE</scope>
    <source>
        <strain evidence="4 5">28a24</strain>
    </source>
</reference>
<dbReference type="PANTHER" id="PTHR44591">
    <property type="entry name" value="STRESS RESPONSE REGULATOR PROTEIN 1"/>
    <property type="match status" value="1"/>
</dbReference>
<dbReference type="Gene3D" id="3.40.50.2300">
    <property type="match status" value="1"/>
</dbReference>
<dbReference type="PATRIC" id="fig|316.77.peg.2161"/>
<reference evidence="5" key="1">
    <citation type="journal article" date="2014" name="Genome Announc.">
        <title>Complete Genome Sequence of the Highly Transformable Pseudomonas stutzeri Strain 28a24.</title>
        <authorList>
            <person name="Smith B.A."/>
            <person name="Dougherty K.M."/>
            <person name="Baltrus D.A."/>
        </authorList>
    </citation>
    <scope>NUCLEOTIDE SEQUENCE [LARGE SCALE GENOMIC DNA]</scope>
    <source>
        <strain evidence="5">28a24</strain>
    </source>
</reference>
<evidence type="ECO:0000313" key="4">
    <source>
        <dbReference type="EMBL" id="AHL75562.1"/>
    </source>
</evidence>
<sequence length="131" mass="14189">MIDDNSNAGGHRRLEHLRVLVVEDEALVGMLLEDMLNDIGCAHVEVLSRFADGLLAAETGSFDLAVLDVNLDGVASFPIAEQLIARNIPLVFATGYGASGMDPRFSNVPTLQKPFFFNDLERVVFQALDGA</sequence>
<dbReference type="Pfam" id="PF00072">
    <property type="entry name" value="Response_reg"/>
    <property type="match status" value="1"/>
</dbReference>
<dbReference type="SMART" id="SM00448">
    <property type="entry name" value="REC"/>
    <property type="match status" value="1"/>
</dbReference>
<dbReference type="InterPro" id="IPR001789">
    <property type="entry name" value="Sig_transdc_resp-reg_receiver"/>
</dbReference>
<feature type="modified residue" description="4-aspartylphosphate" evidence="2">
    <location>
        <position position="68"/>
    </location>
</feature>
<dbReference type="InterPro" id="IPR050595">
    <property type="entry name" value="Bact_response_regulator"/>
</dbReference>
<proteinExistence type="predicted"/>
<feature type="domain" description="Response regulatory" evidence="3">
    <location>
        <begin position="18"/>
        <end position="128"/>
    </location>
</feature>
<protein>
    <submittedName>
        <fullName evidence="4">Chemotaxis protein CheY</fullName>
    </submittedName>
</protein>
<dbReference type="Proteomes" id="UP000019522">
    <property type="component" value="Chromosome"/>
</dbReference>
<evidence type="ECO:0000256" key="2">
    <source>
        <dbReference type="PROSITE-ProRule" id="PRU00169"/>
    </source>
</evidence>
<evidence type="ECO:0000256" key="1">
    <source>
        <dbReference type="ARBA" id="ARBA00022553"/>
    </source>
</evidence>
<dbReference type="PROSITE" id="PS50110">
    <property type="entry name" value="RESPONSE_REGULATORY"/>
    <property type="match status" value="1"/>
</dbReference>
<organism evidence="4 5">
    <name type="scientific">Stutzerimonas stutzeri</name>
    <name type="common">Pseudomonas stutzeri</name>
    <dbReference type="NCBI Taxonomy" id="316"/>
    <lineage>
        <taxon>Bacteria</taxon>
        <taxon>Pseudomonadati</taxon>
        <taxon>Pseudomonadota</taxon>
        <taxon>Gammaproteobacteria</taxon>
        <taxon>Pseudomonadales</taxon>
        <taxon>Pseudomonadaceae</taxon>
        <taxon>Stutzerimonas</taxon>
    </lineage>
</organism>
<dbReference type="AlphaFoldDB" id="W8RAW3"/>
<evidence type="ECO:0000313" key="5">
    <source>
        <dbReference type="Proteomes" id="UP000019522"/>
    </source>
</evidence>
<dbReference type="GO" id="GO:0000160">
    <property type="term" value="P:phosphorelay signal transduction system"/>
    <property type="evidence" value="ECO:0007669"/>
    <property type="project" value="InterPro"/>
</dbReference>
<evidence type="ECO:0000259" key="3">
    <source>
        <dbReference type="PROSITE" id="PS50110"/>
    </source>
</evidence>
<dbReference type="KEGG" id="pstt:CH92_10785"/>
<dbReference type="EMBL" id="CP007441">
    <property type="protein sequence ID" value="AHL75562.1"/>
    <property type="molecule type" value="Genomic_DNA"/>
</dbReference>
<gene>
    <name evidence="4" type="ORF">CH92_10785</name>
</gene>
<dbReference type="InterPro" id="IPR011006">
    <property type="entry name" value="CheY-like_superfamily"/>
</dbReference>
<name>W8RAW3_STUST</name>
<dbReference type="RefSeq" id="WP_025241755.1">
    <property type="nucleotide sequence ID" value="NZ_CP007441.1"/>
</dbReference>
<dbReference type="PANTHER" id="PTHR44591:SF24">
    <property type="entry name" value="PROTEIN-GLUTAMATE METHYLESTERASE_PROTEIN-GLUTAMINE GLUTAMINASE 1"/>
    <property type="match status" value="1"/>
</dbReference>
<dbReference type="SUPFAM" id="SSF52172">
    <property type="entry name" value="CheY-like"/>
    <property type="match status" value="1"/>
</dbReference>
<accession>W8RAW3</accession>
<keyword evidence="1 2" id="KW-0597">Phosphoprotein</keyword>